<dbReference type="PANTHER" id="PTHR11689:SF136">
    <property type="entry name" value="H(+)_CL(-) EXCHANGE TRANSPORTER 7"/>
    <property type="match status" value="1"/>
</dbReference>
<feature type="transmembrane region" description="Helical" evidence="11">
    <location>
        <begin position="517"/>
        <end position="541"/>
    </location>
</feature>
<dbReference type="PRINTS" id="PR00762">
    <property type="entry name" value="CLCHANNEL"/>
</dbReference>
<feature type="transmembrane region" description="Helical" evidence="11">
    <location>
        <begin position="345"/>
        <end position="363"/>
    </location>
</feature>
<evidence type="ECO:0000256" key="3">
    <source>
        <dbReference type="ARBA" id="ARBA00022692"/>
    </source>
</evidence>
<keyword evidence="15" id="KW-1185">Reference proteome</keyword>
<evidence type="ECO:0000256" key="2">
    <source>
        <dbReference type="ARBA" id="ARBA00022448"/>
    </source>
</evidence>
<keyword evidence="9 11" id="KW-0868">Chloride</keyword>
<dbReference type="Pfam" id="PF00571">
    <property type="entry name" value="CBS"/>
    <property type="match status" value="1"/>
</dbReference>
<keyword evidence="4" id="KW-0677">Repeat</keyword>
<comment type="subcellular location">
    <subcellularLocation>
        <location evidence="1 11">Membrane</location>
        <topology evidence="1 11">Multi-pass membrane protein</topology>
    </subcellularLocation>
</comment>
<dbReference type="InterPro" id="IPR000644">
    <property type="entry name" value="CBS_dom"/>
</dbReference>
<dbReference type="InterPro" id="IPR001807">
    <property type="entry name" value="ClC"/>
</dbReference>
<feature type="transmembrane region" description="Helical" evidence="11">
    <location>
        <begin position="547"/>
        <end position="564"/>
    </location>
</feature>
<dbReference type="OrthoDB" id="428525at2759"/>
<evidence type="ECO:0000256" key="9">
    <source>
        <dbReference type="ARBA" id="ARBA00023214"/>
    </source>
</evidence>
<dbReference type="GO" id="GO:0005254">
    <property type="term" value="F:chloride channel activity"/>
    <property type="evidence" value="ECO:0007669"/>
    <property type="project" value="UniProtKB-UniRule"/>
</dbReference>
<sequence>MADDESERNPLLEKEQIQRPQSSGSSSSINASTGDVESDPIQSLLSSNSINRSEESQPEKLLSAKFESLDYDVCENALYLREEKKKTTKEIIRKELARWFVSLAIGVCTGLIACLIDYLIELTSSIKYGYVRNYVEKCVEDFCLYAPFLMWVAFNAFIVMFGAILVAYGEPMAAGSGIPQIKCYLNGIKIPHVVRIKTLICKVLGVVCAVAGGLAVGKEGPMIHSGAVVAAGVSQGRSTSFGIDFKIFEYFRTDTEKRDFVSGGAAAGVAAAFGAPVGGVLFSLEEGASFWNQALTWRIFFASMTSTFTLNVVQSYIKGNPWELSNPGLINFGEFEDSKYAGFEIPIFMVMGVIGGLLGALFNQINYMLTCYRLRYVKQRWNQVIEAMIVASLTATAGFVTIYFNNDCQPMKDKTQTNLVQFFCDDGQYSTTANIFFQTPESSVKDLFHNQPGSYEVKTLGFYTLVYFLLATWTYGLSVPSGLFIPCILIGAAWGRLTGIFFNYAFPEADWADPGKYALMGAAAMLGGVVRMTISLTVIIVEATGNISYGLPVMIILMIAKWVGDFFNEGIYDMHVHIQGVPILGWEPPVMSSNISAIEVMSHPVTVFRTKETVGRIVSILKADEHHGFPVVSNFDPHDGTISRETFGTFEGIIIREQLIILLKLKVFEENPDYQLILKNIKASDFRDTYPRFPPIQQINLTSQERDMTVDLTVFMNPAPFTISDRASLPRIFRLFRALGLRHVTVIDDKHQVIGMVTRKDLARYKIWRHHGQISMEEIQISHG</sequence>
<dbReference type="RefSeq" id="XP_009065200.1">
    <property type="nucleotide sequence ID" value="XM_009066952.1"/>
</dbReference>
<evidence type="ECO:0000313" key="14">
    <source>
        <dbReference type="EMBL" id="ESO84072.1"/>
    </source>
</evidence>
<proteinExistence type="inferred from homology"/>
<dbReference type="Gene3D" id="1.10.3080.10">
    <property type="entry name" value="Clc chloride channel"/>
    <property type="match status" value="1"/>
</dbReference>
<evidence type="ECO:0000256" key="10">
    <source>
        <dbReference type="PROSITE-ProRule" id="PRU00703"/>
    </source>
</evidence>
<dbReference type="InterPro" id="IPR014743">
    <property type="entry name" value="Cl-channel_core"/>
</dbReference>
<dbReference type="AlphaFoldDB" id="V3ZIM1"/>
<dbReference type="GO" id="GO:0005765">
    <property type="term" value="C:lysosomal membrane"/>
    <property type="evidence" value="ECO:0007669"/>
    <property type="project" value="TreeGrafter"/>
</dbReference>
<dbReference type="PROSITE" id="PS51371">
    <property type="entry name" value="CBS"/>
    <property type="match status" value="1"/>
</dbReference>
<dbReference type="SMART" id="SM00116">
    <property type="entry name" value="CBS"/>
    <property type="match status" value="2"/>
</dbReference>
<dbReference type="EMBL" id="KB203566">
    <property type="protein sequence ID" value="ESO84072.1"/>
    <property type="molecule type" value="Genomic_DNA"/>
</dbReference>
<feature type="compositionally biased region" description="Basic and acidic residues" evidence="12">
    <location>
        <begin position="7"/>
        <end position="17"/>
    </location>
</feature>
<evidence type="ECO:0000256" key="5">
    <source>
        <dbReference type="ARBA" id="ARBA00022989"/>
    </source>
</evidence>
<feature type="transmembrane region" description="Helical" evidence="11">
    <location>
        <begin position="260"/>
        <end position="283"/>
    </location>
</feature>
<dbReference type="SUPFAM" id="SSF54631">
    <property type="entry name" value="CBS-domain pair"/>
    <property type="match status" value="1"/>
</dbReference>
<dbReference type="InterPro" id="IPR046342">
    <property type="entry name" value="CBS_dom_sf"/>
</dbReference>
<dbReference type="Proteomes" id="UP000030746">
    <property type="component" value="Unassembled WGS sequence"/>
</dbReference>
<keyword evidence="8 11" id="KW-0472">Membrane</keyword>
<dbReference type="PANTHER" id="PTHR11689">
    <property type="entry name" value="CHLORIDE CHANNEL PROTEIN CLC FAMILY MEMBER"/>
    <property type="match status" value="1"/>
</dbReference>
<keyword evidence="3 11" id="KW-0812">Transmembrane</keyword>
<evidence type="ECO:0000259" key="13">
    <source>
        <dbReference type="PROSITE" id="PS51371"/>
    </source>
</evidence>
<dbReference type="OMA" id="KCDHNGF"/>
<feature type="transmembrane region" description="Helical" evidence="11">
    <location>
        <begin position="295"/>
        <end position="317"/>
    </location>
</feature>
<feature type="transmembrane region" description="Helical" evidence="11">
    <location>
        <begin position="148"/>
        <end position="168"/>
    </location>
</feature>
<keyword evidence="5 11" id="KW-1133">Transmembrane helix</keyword>
<feature type="compositionally biased region" description="Polar residues" evidence="12">
    <location>
        <begin position="29"/>
        <end position="41"/>
    </location>
</feature>
<dbReference type="CDD" id="cd04591">
    <property type="entry name" value="CBS_pair_voltage-gated_CLC_euk_bac"/>
    <property type="match status" value="1"/>
</dbReference>
<feature type="transmembrane region" description="Helical" evidence="11">
    <location>
        <begin position="483"/>
        <end position="505"/>
    </location>
</feature>
<keyword evidence="6 11" id="KW-0406">Ion transport</keyword>
<evidence type="ECO:0000256" key="7">
    <source>
        <dbReference type="ARBA" id="ARBA00023122"/>
    </source>
</evidence>
<dbReference type="Gene3D" id="3.10.580.10">
    <property type="entry name" value="CBS-domain"/>
    <property type="match status" value="1"/>
</dbReference>
<feature type="region of interest" description="Disordered" evidence="12">
    <location>
        <begin position="1"/>
        <end position="41"/>
    </location>
</feature>
<evidence type="ECO:0000256" key="1">
    <source>
        <dbReference type="ARBA" id="ARBA00004141"/>
    </source>
</evidence>
<feature type="transmembrane region" description="Helical" evidence="11">
    <location>
        <begin position="384"/>
        <end position="404"/>
    </location>
</feature>
<evidence type="ECO:0000256" key="8">
    <source>
        <dbReference type="ARBA" id="ARBA00023136"/>
    </source>
</evidence>
<dbReference type="SUPFAM" id="SSF81340">
    <property type="entry name" value="Clc chloride channel"/>
    <property type="match status" value="1"/>
</dbReference>
<dbReference type="CTD" id="20236700"/>
<evidence type="ECO:0000256" key="11">
    <source>
        <dbReference type="RuleBase" id="RU361221"/>
    </source>
</evidence>
<name>V3ZIM1_LOTGI</name>
<feature type="transmembrane region" description="Helical" evidence="11">
    <location>
        <begin position="199"/>
        <end position="217"/>
    </location>
</feature>
<keyword evidence="7 10" id="KW-0129">CBS domain</keyword>
<evidence type="ECO:0000256" key="4">
    <source>
        <dbReference type="ARBA" id="ARBA00022737"/>
    </source>
</evidence>
<dbReference type="GeneID" id="20236700"/>
<dbReference type="KEGG" id="lgi:LOTGIDRAFT_155388"/>
<dbReference type="Pfam" id="PF00654">
    <property type="entry name" value="Voltage_CLC"/>
    <property type="match status" value="1"/>
</dbReference>
<protein>
    <recommendedName>
        <fullName evidence="11">Chloride channel protein</fullName>
    </recommendedName>
</protein>
<gene>
    <name evidence="14" type="ORF">LOTGIDRAFT_155388</name>
</gene>
<comment type="similarity">
    <text evidence="11">Belongs to the chloride channel (TC 2.A.49) family.</text>
</comment>
<keyword evidence="2 11" id="KW-0813">Transport</keyword>
<accession>V3ZIM1</accession>
<dbReference type="InterPro" id="IPR051280">
    <property type="entry name" value="Cl-channel/antiporter"/>
</dbReference>
<feature type="domain" description="CBS" evidence="13">
    <location>
        <begin position="716"/>
        <end position="774"/>
    </location>
</feature>
<evidence type="ECO:0000256" key="6">
    <source>
        <dbReference type="ARBA" id="ARBA00023065"/>
    </source>
</evidence>
<evidence type="ECO:0000256" key="12">
    <source>
        <dbReference type="SAM" id="MobiDB-lite"/>
    </source>
</evidence>
<feature type="transmembrane region" description="Helical" evidence="11">
    <location>
        <begin position="96"/>
        <end position="120"/>
    </location>
</feature>
<dbReference type="HOGENOM" id="CLU_003181_4_1_1"/>
<evidence type="ECO:0000313" key="15">
    <source>
        <dbReference type="Proteomes" id="UP000030746"/>
    </source>
</evidence>
<organism evidence="14 15">
    <name type="scientific">Lottia gigantea</name>
    <name type="common">Giant owl limpet</name>
    <dbReference type="NCBI Taxonomy" id="225164"/>
    <lineage>
        <taxon>Eukaryota</taxon>
        <taxon>Metazoa</taxon>
        <taxon>Spiralia</taxon>
        <taxon>Lophotrochozoa</taxon>
        <taxon>Mollusca</taxon>
        <taxon>Gastropoda</taxon>
        <taxon>Patellogastropoda</taxon>
        <taxon>Lottioidea</taxon>
        <taxon>Lottiidae</taxon>
        <taxon>Lottia</taxon>
    </lineage>
</organism>
<dbReference type="CDD" id="cd03685">
    <property type="entry name" value="ClC_6_like"/>
    <property type="match status" value="1"/>
</dbReference>
<reference evidence="14 15" key="1">
    <citation type="journal article" date="2013" name="Nature">
        <title>Insights into bilaterian evolution from three spiralian genomes.</title>
        <authorList>
            <person name="Simakov O."/>
            <person name="Marletaz F."/>
            <person name="Cho S.J."/>
            <person name="Edsinger-Gonzales E."/>
            <person name="Havlak P."/>
            <person name="Hellsten U."/>
            <person name="Kuo D.H."/>
            <person name="Larsson T."/>
            <person name="Lv J."/>
            <person name="Arendt D."/>
            <person name="Savage R."/>
            <person name="Osoegawa K."/>
            <person name="de Jong P."/>
            <person name="Grimwood J."/>
            <person name="Chapman J.A."/>
            <person name="Shapiro H."/>
            <person name="Aerts A."/>
            <person name="Otillar R.P."/>
            <person name="Terry A.Y."/>
            <person name="Boore J.L."/>
            <person name="Grigoriev I.V."/>
            <person name="Lindberg D.R."/>
            <person name="Seaver E.C."/>
            <person name="Weisblat D.A."/>
            <person name="Putnam N.H."/>
            <person name="Rokhsar D.S."/>
        </authorList>
    </citation>
    <scope>NUCLEOTIDE SEQUENCE [LARGE SCALE GENOMIC DNA]</scope>
</reference>